<sequence>MSGYRGIVYLRDKLNLKRTRVLKRYEFYEMKNLVRDFNISTPPDLMELKYALGWCGKAVDSLADRLVFREFANDNFDINTIFAMNNPDVLFDSAMTSALISSCCFIYISLGDDDFPRLQVIDGGNATGIIDPITGLLREGYAVLDRDDYGNPTLEAYFTVGNTEYYRKGENSPKRIPNISPAPLLVPIIHRPDAKRVFGHSRISRACMSIVSSAIRTMKRSEIAAEFFSFPQKYVTGLSNDAEAMDKWKATMSSLITFTKDEDGDSPSLGQFQQQSMTPHTEQLKMFAALFAGETGLTLDDLGFATENPSSAEAIKASHENLRLAARKAQRTFGSGLLNAGYLAACLRDDYPYLRNQVYLTKPVWEPIFEPDAAMLSSIGDGAIKINQAVPGYFNKDNLRNLTGIEASSTQQSTIAEGGVDGE</sequence>
<accession>A0A8S5TTW9</accession>
<dbReference type="Pfam" id="PF05133">
    <property type="entry name" value="SPP1_portal"/>
    <property type="match status" value="1"/>
</dbReference>
<name>A0A8S5TTW9_9CAUD</name>
<organism evidence="1">
    <name type="scientific">Siphoviridae sp. ctYcY12</name>
    <dbReference type="NCBI Taxonomy" id="2825550"/>
    <lineage>
        <taxon>Viruses</taxon>
        <taxon>Duplodnaviria</taxon>
        <taxon>Heunggongvirae</taxon>
        <taxon>Uroviricota</taxon>
        <taxon>Caudoviricetes</taxon>
    </lineage>
</organism>
<reference evidence="1" key="1">
    <citation type="journal article" date="2021" name="Proc. Natl. Acad. Sci. U.S.A.">
        <title>A Catalog of Tens of Thousands of Viruses from Human Metagenomes Reveals Hidden Associations with Chronic Diseases.</title>
        <authorList>
            <person name="Tisza M.J."/>
            <person name="Buck C.B."/>
        </authorList>
    </citation>
    <scope>NUCLEOTIDE SEQUENCE</scope>
    <source>
        <strain evidence="1">CtYcY12</strain>
    </source>
</reference>
<evidence type="ECO:0000313" key="1">
    <source>
        <dbReference type="EMBL" id="DAF85650.1"/>
    </source>
</evidence>
<proteinExistence type="predicted"/>
<dbReference type="EMBL" id="BK015928">
    <property type="protein sequence ID" value="DAF85650.1"/>
    <property type="molecule type" value="Genomic_DNA"/>
</dbReference>
<dbReference type="InterPro" id="IPR021145">
    <property type="entry name" value="Portal_protein_SPP1_Gp6-like"/>
</dbReference>
<protein>
    <submittedName>
        <fullName evidence="1">PORTAL PROTEIN</fullName>
    </submittedName>
</protein>